<evidence type="ECO:0000256" key="1">
    <source>
        <dbReference type="SAM" id="MobiDB-lite"/>
    </source>
</evidence>
<feature type="region of interest" description="Disordered" evidence="1">
    <location>
        <begin position="266"/>
        <end position="310"/>
    </location>
</feature>
<evidence type="ECO:0008006" key="4">
    <source>
        <dbReference type="Google" id="ProtNLM"/>
    </source>
</evidence>
<dbReference type="InterPro" id="IPR018330">
    <property type="entry name" value="RecT_fam"/>
</dbReference>
<keyword evidence="3" id="KW-1185">Reference proteome</keyword>
<dbReference type="InterPro" id="IPR004590">
    <property type="entry name" value="ssDNA_annealing_RecT"/>
</dbReference>
<dbReference type="NCBIfam" id="TIGR00616">
    <property type="entry name" value="rect"/>
    <property type="match status" value="1"/>
</dbReference>
<evidence type="ECO:0000313" key="2">
    <source>
        <dbReference type="EMBL" id="GAA6196658.1"/>
    </source>
</evidence>
<feature type="compositionally biased region" description="Polar residues" evidence="1">
    <location>
        <begin position="291"/>
        <end position="300"/>
    </location>
</feature>
<dbReference type="Pfam" id="PF03837">
    <property type="entry name" value="RecT"/>
    <property type="match status" value="1"/>
</dbReference>
<name>A0ABQ0ALF1_9RHOB</name>
<reference evidence="2 3" key="1">
    <citation type="submission" date="2024-04" db="EMBL/GenBank/DDBJ databases">
        <title>Draft genome sequence of Pseudophaeobacter arcticus NBRC 116598.</title>
        <authorList>
            <person name="Miyakawa T."/>
            <person name="Kusuya Y."/>
            <person name="Miura T."/>
        </authorList>
    </citation>
    <scope>NUCLEOTIDE SEQUENCE [LARGE SCALE GENOMIC DNA]</scope>
    <source>
        <strain evidence="2 3">SU-CL00105</strain>
    </source>
</reference>
<organism evidence="2 3">
    <name type="scientific">Pseudophaeobacter arcticus</name>
    <dbReference type="NCBI Taxonomy" id="385492"/>
    <lineage>
        <taxon>Bacteria</taxon>
        <taxon>Pseudomonadati</taxon>
        <taxon>Pseudomonadota</taxon>
        <taxon>Alphaproteobacteria</taxon>
        <taxon>Rhodobacterales</taxon>
        <taxon>Paracoccaceae</taxon>
        <taxon>Pseudophaeobacter</taxon>
    </lineage>
</organism>
<dbReference type="EMBL" id="BAABWU010000007">
    <property type="protein sequence ID" value="GAA6196658.1"/>
    <property type="molecule type" value="Genomic_DNA"/>
</dbReference>
<accession>A0ABQ0ALF1</accession>
<comment type="caution">
    <text evidence="2">The sequence shown here is derived from an EMBL/GenBank/DDBJ whole genome shotgun (WGS) entry which is preliminary data.</text>
</comment>
<proteinExistence type="predicted"/>
<protein>
    <recommendedName>
        <fullName evidence="4">Recombination protein RecT</fullName>
    </recommendedName>
</protein>
<sequence>MMSTAVAKKPLRQVDSVQHLLQNDQARNQLSAVAAKHMNPERLMRVTANAIRTTPKLQDCEPLSFLGALMQCAALGLEPNTVLGHAYLIPFDNRRKNVTEVQVVVGYKGLIDLARRSGHITSISANIHYSDDELWEYEEGTEARLRHRPGSQEGKKVHAYAIAKFTDGGHAYVVLPWAQVIKIRDASQGYKTAIRYNKKDTPWIAHEDAMAKKTAIRALAKYLPLSVEFTDAVQIDNDGGSKIDYASFAMNPEEGPTIDGEFVEEAAEPEAEPVAEAQRTQEAQSEPEPTKAQTSQTDSATLAEAPQQHRITYGHVTDDIRDGAPVDATLKFHEDALAAMKAEAPELHAELLAEIEAQ</sequence>
<gene>
    <name evidence="2" type="ORF">NBRC116598_21020</name>
</gene>
<dbReference type="Proteomes" id="UP001441944">
    <property type="component" value="Unassembled WGS sequence"/>
</dbReference>
<evidence type="ECO:0000313" key="3">
    <source>
        <dbReference type="Proteomes" id="UP001441944"/>
    </source>
</evidence>